<dbReference type="InterPro" id="IPR053018">
    <property type="entry name" value="Elsinochrome_Biosynth-Asso"/>
</dbReference>
<evidence type="ECO:0000256" key="1">
    <source>
        <dbReference type="SAM" id="MobiDB-lite"/>
    </source>
</evidence>
<evidence type="ECO:0000256" key="2">
    <source>
        <dbReference type="SAM" id="Phobius"/>
    </source>
</evidence>
<feature type="transmembrane region" description="Helical" evidence="2">
    <location>
        <begin position="114"/>
        <end position="138"/>
    </location>
</feature>
<feature type="transmembrane region" description="Helical" evidence="2">
    <location>
        <begin position="215"/>
        <end position="232"/>
    </location>
</feature>
<feature type="transmembrane region" description="Helical" evidence="2">
    <location>
        <begin position="150"/>
        <end position="175"/>
    </location>
</feature>
<reference evidence="3" key="1">
    <citation type="submission" date="2023-06" db="EMBL/GenBank/DDBJ databases">
        <title>Genome-scale phylogeny and comparative genomics of the fungal order Sordariales.</title>
        <authorList>
            <consortium name="Lawrence Berkeley National Laboratory"/>
            <person name="Hensen N."/>
            <person name="Bonometti L."/>
            <person name="Westerberg I."/>
            <person name="Brannstrom I.O."/>
            <person name="Guillou S."/>
            <person name="Cros-Aarteil S."/>
            <person name="Calhoun S."/>
            <person name="Haridas S."/>
            <person name="Kuo A."/>
            <person name="Mondo S."/>
            <person name="Pangilinan J."/>
            <person name="Riley R."/>
            <person name="LaButti K."/>
            <person name="Andreopoulos B."/>
            <person name="Lipzen A."/>
            <person name="Chen C."/>
            <person name="Yanf M."/>
            <person name="Daum C."/>
            <person name="Ng V."/>
            <person name="Clum A."/>
            <person name="Steindorff A."/>
            <person name="Ohm R."/>
            <person name="Martin F."/>
            <person name="Silar P."/>
            <person name="Natvig D."/>
            <person name="Lalanne C."/>
            <person name="Gautier V."/>
            <person name="Ament-velasquez S.L."/>
            <person name="Kruys A."/>
            <person name="Hutchinson M.I."/>
            <person name="Powell A.J."/>
            <person name="Barry K."/>
            <person name="Miller A.N."/>
            <person name="Grigoriev I.V."/>
            <person name="Debuchy R."/>
            <person name="Gladieux P."/>
            <person name="Thoren M.H."/>
            <person name="Johannesson H."/>
        </authorList>
    </citation>
    <scope>NUCLEOTIDE SEQUENCE</scope>
    <source>
        <strain evidence="3">SMH2392-1A</strain>
    </source>
</reference>
<comment type="caution">
    <text evidence="3">The sequence shown here is derived from an EMBL/GenBank/DDBJ whole genome shotgun (WGS) entry which is preliminary data.</text>
</comment>
<dbReference type="EMBL" id="JAUIRO010000008">
    <property type="protein sequence ID" value="KAK0703952.1"/>
    <property type="molecule type" value="Genomic_DNA"/>
</dbReference>
<keyword evidence="2" id="KW-1133">Transmembrane helix</keyword>
<keyword evidence="4" id="KW-1185">Reference proteome</keyword>
<evidence type="ECO:0000313" key="3">
    <source>
        <dbReference type="EMBL" id="KAK0703952.1"/>
    </source>
</evidence>
<feature type="region of interest" description="Disordered" evidence="1">
    <location>
        <begin position="14"/>
        <end position="41"/>
    </location>
</feature>
<dbReference type="PANTHER" id="PTHR37577">
    <property type="entry name" value="INTEGRAL MEMBRANE PROTEIN"/>
    <property type="match status" value="1"/>
</dbReference>
<evidence type="ECO:0000313" key="4">
    <source>
        <dbReference type="Proteomes" id="UP001172101"/>
    </source>
</evidence>
<proteinExistence type="predicted"/>
<dbReference type="PANTHER" id="PTHR37577:SF1">
    <property type="entry name" value="INTEGRAL MEMBRANE PROTEIN"/>
    <property type="match status" value="1"/>
</dbReference>
<dbReference type="RefSeq" id="XP_060290811.1">
    <property type="nucleotide sequence ID" value="XM_060446247.1"/>
</dbReference>
<feature type="compositionally biased region" description="Polar residues" evidence="1">
    <location>
        <begin position="32"/>
        <end position="41"/>
    </location>
</feature>
<dbReference type="Proteomes" id="UP001172101">
    <property type="component" value="Unassembled WGS sequence"/>
</dbReference>
<feature type="transmembrane region" description="Helical" evidence="2">
    <location>
        <begin position="81"/>
        <end position="102"/>
    </location>
</feature>
<gene>
    <name evidence="3" type="ORF">B0T26DRAFT_757447</name>
</gene>
<dbReference type="AlphaFoldDB" id="A0AA39ZUJ1"/>
<keyword evidence="2" id="KW-0472">Membrane</keyword>
<keyword evidence="2" id="KW-0812">Transmembrane</keyword>
<name>A0AA39ZUJ1_9PEZI</name>
<accession>A0AA39ZUJ1</accession>
<organism evidence="3 4">
    <name type="scientific">Lasiosphaeria miniovina</name>
    <dbReference type="NCBI Taxonomy" id="1954250"/>
    <lineage>
        <taxon>Eukaryota</taxon>
        <taxon>Fungi</taxon>
        <taxon>Dikarya</taxon>
        <taxon>Ascomycota</taxon>
        <taxon>Pezizomycotina</taxon>
        <taxon>Sordariomycetes</taxon>
        <taxon>Sordariomycetidae</taxon>
        <taxon>Sordariales</taxon>
        <taxon>Lasiosphaeriaceae</taxon>
        <taxon>Lasiosphaeria</taxon>
    </lineage>
</organism>
<protein>
    <submittedName>
        <fullName evidence="3">Uncharacterized protein</fullName>
    </submittedName>
</protein>
<dbReference type="GeneID" id="85329517"/>
<sequence>MVDTKASIVTAARSASAHLGAKRRANPHGTRLSETQPRPTQVSRSVMPLYDDVSARSWTLRKPLRPPALQWMRRNPKLQAAFDKAILAMCDIQIVTGLGILVSGYADLRHGISAYHFLLVVLVAWFSNLTHIAGLTVLRRYLHRKPFEKWIRLSLMMILSVMLLTAMGPTMFFNWPAWQGSAGLPGSYAICFFSPQRAIEWHYAVADVGLEASSSFQSVLISMLLLVFSLGSRESKKSPEEQI</sequence>